<dbReference type="OrthoDB" id="8242806at2"/>
<evidence type="ECO:0000313" key="2">
    <source>
        <dbReference type="Proteomes" id="UP000324758"/>
    </source>
</evidence>
<name>A0A5D3KE33_9BRAD</name>
<protein>
    <submittedName>
        <fullName evidence="1">Uncharacterized protein</fullName>
    </submittedName>
</protein>
<reference evidence="1 2" key="1">
    <citation type="submission" date="2019-08" db="EMBL/GenBank/DDBJ databases">
        <title>Bradyrhizobium hipponensis sp. nov., a rhizobium isolated from a Lupinus angustifolius root nodule in Tunisia.</title>
        <authorList>
            <person name="Off K."/>
            <person name="Rejili M."/>
            <person name="Mars M."/>
            <person name="Brachmann A."/>
            <person name="Marin M."/>
        </authorList>
    </citation>
    <scope>NUCLEOTIDE SEQUENCE [LARGE SCALE GENOMIC DNA]</scope>
    <source>
        <strain evidence="1 2">CTAW71</strain>
    </source>
</reference>
<organism evidence="1 2">
    <name type="scientific">Bradyrhizobium rifense</name>
    <dbReference type="NCBI Taxonomy" id="515499"/>
    <lineage>
        <taxon>Bacteria</taxon>
        <taxon>Pseudomonadati</taxon>
        <taxon>Pseudomonadota</taxon>
        <taxon>Alphaproteobacteria</taxon>
        <taxon>Hyphomicrobiales</taxon>
        <taxon>Nitrobacteraceae</taxon>
        <taxon>Bradyrhizobium</taxon>
    </lineage>
</organism>
<comment type="caution">
    <text evidence="1">The sequence shown here is derived from an EMBL/GenBank/DDBJ whole genome shotgun (WGS) entry which is preliminary data.</text>
</comment>
<proteinExistence type="predicted"/>
<evidence type="ECO:0000313" key="1">
    <source>
        <dbReference type="EMBL" id="TYL88932.1"/>
    </source>
</evidence>
<sequence>MRTAWTPHAALASPLKGKAVVSGSAGQDSFEQDSFEVGPVTIDQFPAAMLNVAMQPSATGRKAAYIVAWRRCFAPT</sequence>
<dbReference type="AlphaFoldDB" id="A0A5D3KE33"/>
<dbReference type="Proteomes" id="UP000324758">
    <property type="component" value="Unassembled WGS sequence"/>
</dbReference>
<accession>A0A5D3KE33</accession>
<dbReference type="EMBL" id="VSSS01000063">
    <property type="protein sequence ID" value="TYL88932.1"/>
    <property type="molecule type" value="Genomic_DNA"/>
</dbReference>
<gene>
    <name evidence="1" type="ORF">FXB40_37060</name>
</gene>
<keyword evidence="2" id="KW-1185">Reference proteome</keyword>